<dbReference type="STRING" id="633194.SAMN05421759_10535"/>
<dbReference type="OrthoDB" id="7871856at2"/>
<dbReference type="AlphaFoldDB" id="A0A1N7MNV6"/>
<gene>
    <name evidence="2" type="ORF">SAMN05421759_10535</name>
</gene>
<evidence type="ECO:0000313" key="2">
    <source>
        <dbReference type="EMBL" id="SIS87678.1"/>
    </source>
</evidence>
<name>A0A1N7MNV6_9RHOB</name>
<accession>A0A1N7MNV6</accession>
<keyword evidence="3" id="KW-1185">Reference proteome</keyword>
<evidence type="ECO:0000256" key="1">
    <source>
        <dbReference type="SAM" id="MobiDB-lite"/>
    </source>
</evidence>
<protein>
    <submittedName>
        <fullName evidence="2">Uncharacterized protein</fullName>
    </submittedName>
</protein>
<feature type="compositionally biased region" description="Basic and acidic residues" evidence="1">
    <location>
        <begin position="35"/>
        <end position="46"/>
    </location>
</feature>
<dbReference type="EMBL" id="FTOQ01000005">
    <property type="protein sequence ID" value="SIS87678.1"/>
    <property type="molecule type" value="Genomic_DNA"/>
</dbReference>
<proteinExistence type="predicted"/>
<dbReference type="RefSeq" id="WP_076448025.1">
    <property type="nucleotide sequence ID" value="NZ_FTOQ01000005.1"/>
</dbReference>
<evidence type="ECO:0000313" key="3">
    <source>
        <dbReference type="Proteomes" id="UP000186684"/>
    </source>
</evidence>
<sequence length="71" mass="7901">MNANQIINMIMRTVMRQVINKGVNAGMDKAFGKGKAREDMTPEERQQAQAAKKHAGNAQKAMRAARRAGRF</sequence>
<organism evidence="2 3">
    <name type="scientific">Roseivivax lentus</name>
    <dbReference type="NCBI Taxonomy" id="633194"/>
    <lineage>
        <taxon>Bacteria</taxon>
        <taxon>Pseudomonadati</taxon>
        <taxon>Pseudomonadota</taxon>
        <taxon>Alphaproteobacteria</taxon>
        <taxon>Rhodobacterales</taxon>
        <taxon>Roseobacteraceae</taxon>
        <taxon>Roseivivax</taxon>
    </lineage>
</organism>
<dbReference type="Proteomes" id="UP000186684">
    <property type="component" value="Unassembled WGS sequence"/>
</dbReference>
<feature type="region of interest" description="Disordered" evidence="1">
    <location>
        <begin position="33"/>
        <end position="71"/>
    </location>
</feature>
<reference evidence="3" key="1">
    <citation type="submission" date="2017-01" db="EMBL/GenBank/DDBJ databases">
        <authorList>
            <person name="Varghese N."/>
            <person name="Submissions S."/>
        </authorList>
    </citation>
    <scope>NUCLEOTIDE SEQUENCE [LARGE SCALE GENOMIC DNA]</scope>
    <source>
        <strain evidence="3">DSM 29430</strain>
    </source>
</reference>